<dbReference type="Pfam" id="PF19029">
    <property type="entry name" value="DUF883_C"/>
    <property type="match status" value="1"/>
</dbReference>
<name>A0A7Y7M8U4_9PROT</name>
<dbReference type="Gene3D" id="1.10.1470.10">
    <property type="entry name" value="YjbJ"/>
    <property type="match status" value="1"/>
</dbReference>
<keyword evidence="2" id="KW-0472">Membrane</keyword>
<evidence type="ECO:0000256" key="1">
    <source>
        <dbReference type="ARBA" id="ARBA00009129"/>
    </source>
</evidence>
<dbReference type="SUPFAM" id="SSF69047">
    <property type="entry name" value="Hypothetical protein YjbJ"/>
    <property type="match status" value="1"/>
</dbReference>
<keyword evidence="2" id="KW-1133">Transmembrane helix</keyword>
<dbReference type="Proteomes" id="UP000534870">
    <property type="component" value="Unassembled WGS sequence"/>
</dbReference>
<protein>
    <submittedName>
        <fullName evidence="5">CsbD family protein</fullName>
    </submittedName>
</protein>
<dbReference type="AlphaFoldDB" id="A0A7Y7M8U4"/>
<dbReference type="Pfam" id="PF05532">
    <property type="entry name" value="CsbD"/>
    <property type="match status" value="1"/>
</dbReference>
<dbReference type="RefSeq" id="WP_176641681.1">
    <property type="nucleotide sequence ID" value="NZ_JABXXP010000834.1"/>
</dbReference>
<accession>A0A7Y7M8U4</accession>
<feature type="transmembrane region" description="Helical" evidence="2">
    <location>
        <begin position="77"/>
        <end position="95"/>
    </location>
</feature>
<evidence type="ECO:0000256" key="2">
    <source>
        <dbReference type="SAM" id="Phobius"/>
    </source>
</evidence>
<comment type="caution">
    <text evidence="5">The sequence shown here is derived from an EMBL/GenBank/DDBJ whole genome shotgun (WGS) entry which is preliminary data.</text>
</comment>
<sequence>MTDSSNEAFAEKAEGAVQEGVGKLKDAAGGLTGDLGLQAEGKADEIAGVARQEFADLYEEGESRIEQAVLFIQDRPLISVGIAACIGLLLGLLVLPRRKAKA</sequence>
<dbReference type="EMBL" id="JABXXP010000834">
    <property type="protein sequence ID" value="NVN13286.1"/>
    <property type="molecule type" value="Genomic_DNA"/>
</dbReference>
<comment type="similarity">
    <text evidence="1">Belongs to the UPF0337 (CsbD) family.</text>
</comment>
<dbReference type="InterPro" id="IPR043605">
    <property type="entry name" value="DUF883_C"/>
</dbReference>
<feature type="domain" description="CsbD-like" evidence="3">
    <location>
        <begin position="11"/>
        <end position="62"/>
    </location>
</feature>
<evidence type="ECO:0000259" key="3">
    <source>
        <dbReference type="Pfam" id="PF05532"/>
    </source>
</evidence>
<evidence type="ECO:0000313" key="6">
    <source>
        <dbReference type="Proteomes" id="UP000534870"/>
    </source>
</evidence>
<dbReference type="InterPro" id="IPR008462">
    <property type="entry name" value="CsbD"/>
</dbReference>
<feature type="domain" description="DUF883" evidence="4">
    <location>
        <begin position="71"/>
        <end position="95"/>
    </location>
</feature>
<reference evidence="5 6" key="1">
    <citation type="submission" date="2020-06" db="EMBL/GenBank/DDBJ databases">
        <title>Description of novel acetic acid bacteria.</title>
        <authorList>
            <person name="Sombolestani A."/>
        </authorList>
    </citation>
    <scope>NUCLEOTIDE SEQUENCE [LARGE SCALE GENOMIC DNA]</scope>
    <source>
        <strain evidence="5 6">LMG 31431</strain>
    </source>
</reference>
<keyword evidence="2" id="KW-0812">Transmembrane</keyword>
<evidence type="ECO:0000313" key="5">
    <source>
        <dbReference type="EMBL" id="NVN13286.1"/>
    </source>
</evidence>
<evidence type="ECO:0000259" key="4">
    <source>
        <dbReference type="Pfam" id="PF19029"/>
    </source>
</evidence>
<proteinExistence type="inferred from homology"/>
<organism evidence="5 6">
    <name type="scientific">Nguyenibacter vanlangensis</name>
    <dbReference type="NCBI Taxonomy" id="1216886"/>
    <lineage>
        <taxon>Bacteria</taxon>
        <taxon>Pseudomonadati</taxon>
        <taxon>Pseudomonadota</taxon>
        <taxon>Alphaproteobacteria</taxon>
        <taxon>Acetobacterales</taxon>
        <taxon>Acetobacteraceae</taxon>
        <taxon>Nguyenibacter</taxon>
    </lineage>
</organism>
<gene>
    <name evidence="5" type="ORF">HUK84_19465</name>
</gene>
<dbReference type="InterPro" id="IPR036629">
    <property type="entry name" value="YjbJ_sf"/>
</dbReference>